<evidence type="ECO:0000256" key="2">
    <source>
        <dbReference type="ARBA" id="ARBA00008141"/>
    </source>
</evidence>
<evidence type="ECO:0000256" key="3">
    <source>
        <dbReference type="ARBA" id="ARBA00022692"/>
    </source>
</evidence>
<evidence type="ECO:0000256" key="6">
    <source>
        <dbReference type="ARBA" id="ARBA00023136"/>
    </source>
</evidence>
<evidence type="ECO:0000256" key="1">
    <source>
        <dbReference type="ARBA" id="ARBA00004141"/>
    </source>
</evidence>
<feature type="region of interest" description="Disordered" evidence="7">
    <location>
        <begin position="1"/>
        <end position="52"/>
    </location>
</feature>
<dbReference type="GO" id="GO:0016020">
    <property type="term" value="C:membrane"/>
    <property type="evidence" value="ECO:0007669"/>
    <property type="project" value="UniProtKB-SubCell"/>
</dbReference>
<dbReference type="PANTHER" id="PTHR12316">
    <property type="entry name" value="NINJURIN-RELATED"/>
    <property type="match status" value="1"/>
</dbReference>
<sequence>MVDKLEDAKEETSKVDVDIDITADDTKEKPTNGTTELPAEKQNNTVKKMPKKPAPPIPKKMFNYDRYATVKSAGIGLLTITLIVDASVRLRKVVEMGADGKWYLPMLILISVLLGLLALEGILLVFLSTQNIQNPRKQGCLQRLNITCTIFAGIITIISVIVLNIMADSGLYVGIPNPVSNGTVSIPTTPPGK</sequence>
<accession>A0A1W2WC11</accession>
<feature type="transmembrane region" description="Helical" evidence="8">
    <location>
        <begin position="102"/>
        <end position="127"/>
    </location>
</feature>
<dbReference type="PANTHER" id="PTHR12316:SF17">
    <property type="entry name" value="NINJURIN C, ISOFORM D"/>
    <property type="match status" value="1"/>
</dbReference>
<dbReference type="EMBL" id="EAAA01000554">
    <property type="status" value="NOT_ANNOTATED_CDS"/>
    <property type="molecule type" value="Genomic_DNA"/>
</dbReference>
<dbReference type="GO" id="GO:0007155">
    <property type="term" value="P:cell adhesion"/>
    <property type="evidence" value="ECO:0000318"/>
    <property type="project" value="GO_Central"/>
</dbReference>
<dbReference type="AlphaFoldDB" id="F6QNI1"/>
<comment type="similarity">
    <text evidence="2">Belongs to the ninjurin family.</text>
</comment>
<reference evidence="9" key="4">
    <citation type="submission" date="2025-09" db="UniProtKB">
        <authorList>
            <consortium name="Ensembl"/>
        </authorList>
    </citation>
    <scope>IDENTIFICATION</scope>
</reference>
<dbReference type="RefSeq" id="XP_002128344.1">
    <property type="nucleotide sequence ID" value="XM_002128308.5"/>
</dbReference>
<feature type="transmembrane region" description="Helical" evidence="8">
    <location>
        <begin position="68"/>
        <end position="90"/>
    </location>
</feature>
<reference evidence="9" key="2">
    <citation type="journal article" date="2008" name="Genome Biol.">
        <title>Improved genome assembly and evidence-based global gene model set for the chordate Ciona intestinalis: new insight into intron and operon populations.</title>
        <authorList>
            <person name="Satou Y."/>
            <person name="Mineta K."/>
            <person name="Ogasawara M."/>
            <person name="Sasakura Y."/>
            <person name="Shoguchi E."/>
            <person name="Ueno K."/>
            <person name="Yamada L."/>
            <person name="Matsumoto J."/>
            <person name="Wasserscheid J."/>
            <person name="Dewar K."/>
            <person name="Wiley G.B."/>
            <person name="Macmil S.L."/>
            <person name="Roe B.A."/>
            <person name="Zeller R.W."/>
            <person name="Hastings K.E."/>
            <person name="Lemaire P."/>
            <person name="Lindquist E."/>
            <person name="Endo T."/>
            <person name="Hotta K."/>
            <person name="Inaba K."/>
        </authorList>
    </citation>
    <scope>NUCLEOTIDE SEQUENCE [LARGE SCALE GENOMIC DNA]</scope>
    <source>
        <strain evidence="9">wild type</strain>
    </source>
</reference>
<feature type="transmembrane region" description="Helical" evidence="8">
    <location>
        <begin position="148"/>
        <end position="167"/>
    </location>
</feature>
<reference evidence="10" key="1">
    <citation type="journal article" date="2002" name="Science">
        <title>The draft genome of Ciona intestinalis: insights into chordate and vertebrate origins.</title>
        <authorList>
            <person name="Dehal P."/>
            <person name="Satou Y."/>
            <person name="Campbell R.K."/>
            <person name="Chapman J."/>
            <person name="Degnan B."/>
            <person name="De Tomaso A."/>
            <person name="Davidson B."/>
            <person name="Di Gregorio A."/>
            <person name="Gelpke M."/>
            <person name="Goodstein D.M."/>
            <person name="Harafuji N."/>
            <person name="Hastings K.E."/>
            <person name="Ho I."/>
            <person name="Hotta K."/>
            <person name="Huang W."/>
            <person name="Kawashima T."/>
            <person name="Lemaire P."/>
            <person name="Martinez D."/>
            <person name="Meinertzhagen I.A."/>
            <person name="Necula S."/>
            <person name="Nonaka M."/>
            <person name="Putnam N."/>
            <person name="Rash S."/>
            <person name="Saiga H."/>
            <person name="Satake M."/>
            <person name="Terry A."/>
            <person name="Yamada L."/>
            <person name="Wang H.G."/>
            <person name="Awazu S."/>
            <person name="Azumi K."/>
            <person name="Boore J."/>
            <person name="Branno M."/>
            <person name="Chin-Bow S."/>
            <person name="DeSantis R."/>
            <person name="Doyle S."/>
            <person name="Francino P."/>
            <person name="Keys D.N."/>
            <person name="Haga S."/>
            <person name="Hayashi H."/>
            <person name="Hino K."/>
            <person name="Imai K.S."/>
            <person name="Inaba K."/>
            <person name="Kano S."/>
            <person name="Kobayashi K."/>
            <person name="Kobayashi M."/>
            <person name="Lee B.I."/>
            <person name="Makabe K.W."/>
            <person name="Manohar C."/>
            <person name="Matassi G."/>
            <person name="Medina M."/>
            <person name="Mochizuki Y."/>
            <person name="Mount S."/>
            <person name="Morishita T."/>
            <person name="Miura S."/>
            <person name="Nakayama A."/>
            <person name="Nishizaka S."/>
            <person name="Nomoto H."/>
            <person name="Ohta F."/>
            <person name="Oishi K."/>
            <person name="Rigoutsos I."/>
            <person name="Sano M."/>
            <person name="Sasaki A."/>
            <person name="Sasakura Y."/>
            <person name="Shoguchi E."/>
            <person name="Shin-i T."/>
            <person name="Spagnuolo A."/>
            <person name="Stainier D."/>
            <person name="Suzuki M.M."/>
            <person name="Tassy O."/>
            <person name="Takatori N."/>
            <person name="Tokuoka M."/>
            <person name="Yagi K."/>
            <person name="Yoshizaki F."/>
            <person name="Wada S."/>
            <person name="Zhang C."/>
            <person name="Hyatt P.D."/>
            <person name="Larimer F."/>
            <person name="Detter C."/>
            <person name="Doggett N."/>
            <person name="Glavina T."/>
            <person name="Hawkins T."/>
            <person name="Richardson P."/>
            <person name="Lucas S."/>
            <person name="Kohara Y."/>
            <person name="Levine M."/>
            <person name="Satoh N."/>
            <person name="Rokhsar D.S."/>
        </authorList>
    </citation>
    <scope>NUCLEOTIDE SEQUENCE [LARGE SCALE GENOMIC DNA]</scope>
</reference>
<protein>
    <submittedName>
        <fullName evidence="9">Ninjurin-1</fullName>
    </submittedName>
</protein>
<evidence type="ECO:0000256" key="7">
    <source>
        <dbReference type="SAM" id="MobiDB-lite"/>
    </source>
</evidence>
<keyword evidence="5 8" id="KW-1133">Transmembrane helix</keyword>
<dbReference type="Proteomes" id="UP000008144">
    <property type="component" value="Chromosome 10"/>
</dbReference>
<name>F6QNI1_CIOIN</name>
<evidence type="ECO:0000313" key="10">
    <source>
        <dbReference type="Proteomes" id="UP000008144"/>
    </source>
</evidence>
<keyword evidence="10" id="KW-1185">Reference proteome</keyword>
<evidence type="ECO:0000256" key="4">
    <source>
        <dbReference type="ARBA" id="ARBA00022889"/>
    </source>
</evidence>
<proteinExistence type="inferred from homology"/>
<dbReference type="KEGG" id="cin:100184566"/>
<dbReference type="Ensembl" id="ENSCINT00000009723.3">
    <property type="protein sequence ID" value="ENSCINP00000009723.3"/>
    <property type="gene ID" value="ENSCING00000004697.3"/>
</dbReference>
<dbReference type="OMA" id="NIMADSG"/>
<reference evidence="9" key="3">
    <citation type="submission" date="2025-08" db="UniProtKB">
        <authorList>
            <consortium name="Ensembl"/>
        </authorList>
    </citation>
    <scope>IDENTIFICATION</scope>
</reference>
<keyword evidence="3 8" id="KW-0812">Transmembrane</keyword>
<dbReference type="InParanoid" id="F6QNI1"/>
<organism evidence="9 10">
    <name type="scientific">Ciona intestinalis</name>
    <name type="common">Transparent sea squirt</name>
    <name type="synonym">Ascidia intestinalis</name>
    <dbReference type="NCBI Taxonomy" id="7719"/>
    <lineage>
        <taxon>Eukaryota</taxon>
        <taxon>Metazoa</taxon>
        <taxon>Chordata</taxon>
        <taxon>Tunicata</taxon>
        <taxon>Ascidiacea</taxon>
        <taxon>Phlebobranchia</taxon>
        <taxon>Cionidae</taxon>
        <taxon>Ciona</taxon>
    </lineage>
</organism>
<gene>
    <name evidence="9" type="primary">LOC100184566</name>
</gene>
<evidence type="ECO:0000256" key="8">
    <source>
        <dbReference type="SAM" id="Phobius"/>
    </source>
</evidence>
<dbReference type="GeneID" id="100184566"/>
<evidence type="ECO:0000256" key="5">
    <source>
        <dbReference type="ARBA" id="ARBA00022989"/>
    </source>
</evidence>
<comment type="subcellular location">
    <subcellularLocation>
        <location evidence="1">Membrane</location>
        <topology evidence="1">Multi-pass membrane protein</topology>
    </subcellularLocation>
</comment>
<dbReference type="GeneTree" id="ENSGT00940000158219"/>
<dbReference type="HOGENOM" id="CLU_1453926_0_0_1"/>
<dbReference type="InterPro" id="IPR007007">
    <property type="entry name" value="Ninjurin"/>
</dbReference>
<dbReference type="Pfam" id="PF04923">
    <property type="entry name" value="Ninjurin"/>
    <property type="match status" value="1"/>
</dbReference>
<keyword evidence="4" id="KW-0130">Cell adhesion</keyword>
<dbReference type="GO" id="GO:0042246">
    <property type="term" value="P:tissue regeneration"/>
    <property type="evidence" value="ECO:0007669"/>
    <property type="project" value="InterPro"/>
</dbReference>
<feature type="compositionally biased region" description="Basic and acidic residues" evidence="7">
    <location>
        <begin position="1"/>
        <end position="17"/>
    </location>
</feature>
<feature type="compositionally biased region" description="Polar residues" evidence="7">
    <location>
        <begin position="31"/>
        <end position="46"/>
    </location>
</feature>
<accession>F6QNI1</accession>
<keyword evidence="6 8" id="KW-0472">Membrane</keyword>
<evidence type="ECO:0000313" key="9">
    <source>
        <dbReference type="Ensembl" id="ENSCINP00000009723.3"/>
    </source>
</evidence>